<evidence type="ECO:0000313" key="3">
    <source>
        <dbReference type="Proteomes" id="UP000695264"/>
    </source>
</evidence>
<gene>
    <name evidence="2" type="ORF">HCK00_06885</name>
</gene>
<dbReference type="EMBL" id="JAATEN010000004">
    <property type="protein sequence ID" value="NJQ00266.1"/>
    <property type="molecule type" value="Genomic_DNA"/>
</dbReference>
<dbReference type="Gene3D" id="3.40.50.720">
    <property type="entry name" value="NAD(P)-binding Rossmann-like Domain"/>
    <property type="match status" value="1"/>
</dbReference>
<dbReference type="SUPFAM" id="SSF51735">
    <property type="entry name" value="NAD(P)-binding Rossmann-fold domains"/>
    <property type="match status" value="1"/>
</dbReference>
<organism evidence="2 3">
    <name type="scientific">Streptomyces zingiberis</name>
    <dbReference type="NCBI Taxonomy" id="2053010"/>
    <lineage>
        <taxon>Bacteria</taxon>
        <taxon>Bacillati</taxon>
        <taxon>Actinomycetota</taxon>
        <taxon>Actinomycetes</taxon>
        <taxon>Kitasatosporales</taxon>
        <taxon>Streptomycetaceae</taxon>
        <taxon>Streptomyces</taxon>
    </lineage>
</organism>
<reference evidence="2 3" key="1">
    <citation type="submission" date="2020-03" db="EMBL/GenBank/DDBJ databases">
        <title>WGS of actinomycetes isolated from Thailand.</title>
        <authorList>
            <person name="Thawai C."/>
        </authorList>
    </citation>
    <scope>NUCLEOTIDE SEQUENCE [LARGE SCALE GENOMIC DNA]</scope>
    <source>
        <strain evidence="2 3">PLAI 1-29</strain>
    </source>
</reference>
<accession>A0ABX1BUZ3</accession>
<dbReference type="InterPro" id="IPR036291">
    <property type="entry name" value="NAD(P)-bd_dom_sf"/>
</dbReference>
<comment type="caution">
    <text evidence="2">The sequence shown here is derived from an EMBL/GenBank/DDBJ whole genome shotgun (WGS) entry which is preliminary data.</text>
</comment>
<dbReference type="PANTHER" id="PTHR42760">
    <property type="entry name" value="SHORT-CHAIN DEHYDROGENASES/REDUCTASES FAMILY MEMBER"/>
    <property type="match status" value="1"/>
</dbReference>
<dbReference type="CDD" id="cd05233">
    <property type="entry name" value="SDR_c"/>
    <property type="match status" value="1"/>
</dbReference>
<dbReference type="PANTHER" id="PTHR42760:SF123">
    <property type="entry name" value="OXIDOREDUCTASE"/>
    <property type="match status" value="1"/>
</dbReference>
<dbReference type="PROSITE" id="PS00061">
    <property type="entry name" value="ADH_SHORT"/>
    <property type="match status" value="1"/>
</dbReference>
<comment type="similarity">
    <text evidence="1">Belongs to the short-chain dehydrogenases/reductases (SDR) family.</text>
</comment>
<evidence type="ECO:0000256" key="1">
    <source>
        <dbReference type="ARBA" id="ARBA00006484"/>
    </source>
</evidence>
<dbReference type="InterPro" id="IPR020904">
    <property type="entry name" value="Sc_DH/Rdtase_CS"/>
</dbReference>
<dbReference type="InterPro" id="IPR002347">
    <property type="entry name" value="SDR_fam"/>
</dbReference>
<dbReference type="Pfam" id="PF13561">
    <property type="entry name" value="adh_short_C2"/>
    <property type="match status" value="1"/>
</dbReference>
<protein>
    <submittedName>
        <fullName evidence="2">SDR family oxidoreductase</fullName>
    </submittedName>
</protein>
<dbReference type="PRINTS" id="PR00081">
    <property type="entry name" value="GDHRDH"/>
</dbReference>
<sequence>MSVAVVTAANGGIGRAVVRSLLAGNVVSRVVAVDLAEPVTSLPGLPGGAEPLCCDLRTDEGLATLAEAVPGEVAVLVNVLGGERQPPVEPIEDVAWPPPKVWDDIIDLNLSGVYRVTRLLAGRLVPGAAICNVSSIAATMPWIVSPAYGAAKAALEHWNHSLATLLAERGIRVNLVRPGFVWSRQWQLVDRAEFEEVVRDRVPLRQVTGATPTDREQTADDVAQAVSFLCSPAAAHITGQAVNVDGGAALVRAAR</sequence>
<evidence type="ECO:0000313" key="2">
    <source>
        <dbReference type="EMBL" id="NJQ00266.1"/>
    </source>
</evidence>
<dbReference type="Proteomes" id="UP000695264">
    <property type="component" value="Unassembled WGS sequence"/>
</dbReference>
<keyword evidence="3" id="KW-1185">Reference proteome</keyword>
<dbReference type="RefSeq" id="WP_168100875.1">
    <property type="nucleotide sequence ID" value="NZ_JAATEN010000004.1"/>
</dbReference>
<name>A0ABX1BUZ3_9ACTN</name>
<proteinExistence type="inferred from homology"/>